<gene>
    <name evidence="1" type="ORF">ADK38_45320</name>
</gene>
<dbReference type="EMBL" id="LGUT01004472">
    <property type="protein sequence ID" value="KOG48705.1"/>
    <property type="molecule type" value="Genomic_DNA"/>
</dbReference>
<evidence type="ECO:0000313" key="2">
    <source>
        <dbReference type="Proteomes" id="UP000037020"/>
    </source>
</evidence>
<dbReference type="Proteomes" id="UP000037020">
    <property type="component" value="Unassembled WGS sequence"/>
</dbReference>
<organism evidence="1 2">
    <name type="scientific">Streptomyces varsoviensis</name>
    <dbReference type="NCBI Taxonomy" id="67373"/>
    <lineage>
        <taxon>Bacteria</taxon>
        <taxon>Bacillati</taxon>
        <taxon>Actinomycetota</taxon>
        <taxon>Actinomycetes</taxon>
        <taxon>Kitasatosporales</taxon>
        <taxon>Streptomycetaceae</taxon>
        <taxon>Streptomyces</taxon>
    </lineage>
</organism>
<evidence type="ECO:0000313" key="1">
    <source>
        <dbReference type="EMBL" id="KOG48705.1"/>
    </source>
</evidence>
<accession>A0ABR5IRW4</accession>
<keyword evidence="2" id="KW-1185">Reference proteome</keyword>
<sequence length="154" mass="17082">DVYKRQPDDLARAFRLASLADVPAFSAASVAELLGVDAGEAERMLEGLVDAGLAEVRYGNRYGYHDLLRLFARRQSESTDDPEERSAALLRQLDHVLATVVTAMRRIRPHSIVPDHLHRTTAKGRDLPDAEAAREWLWNAHPQLHGAVRQAVAG</sequence>
<protein>
    <submittedName>
        <fullName evidence="1">Uncharacterized protein</fullName>
    </submittedName>
</protein>
<name>A0ABR5IRW4_9ACTN</name>
<dbReference type="Gene3D" id="1.10.10.10">
    <property type="entry name" value="Winged helix-like DNA-binding domain superfamily/Winged helix DNA-binding domain"/>
    <property type="match status" value="1"/>
</dbReference>
<proteinExistence type="predicted"/>
<comment type="caution">
    <text evidence="1">The sequence shown here is derived from an EMBL/GenBank/DDBJ whole genome shotgun (WGS) entry which is preliminary data.</text>
</comment>
<feature type="non-terminal residue" evidence="1">
    <location>
        <position position="154"/>
    </location>
</feature>
<feature type="non-terminal residue" evidence="1">
    <location>
        <position position="1"/>
    </location>
</feature>
<dbReference type="InterPro" id="IPR036388">
    <property type="entry name" value="WH-like_DNA-bd_sf"/>
</dbReference>
<reference evidence="1 2" key="1">
    <citation type="submission" date="2015-07" db="EMBL/GenBank/DDBJ databases">
        <authorList>
            <person name="Ju K.-S."/>
            <person name="Doroghazi J.R."/>
            <person name="Metcalf W.W."/>
        </authorList>
    </citation>
    <scope>NUCLEOTIDE SEQUENCE [LARGE SCALE GENOMIC DNA]</scope>
    <source>
        <strain evidence="1 2">NRRL B-3589</strain>
    </source>
</reference>